<evidence type="ECO:0000313" key="8">
    <source>
        <dbReference type="Proteomes" id="UP000229335"/>
    </source>
</evidence>
<evidence type="ECO:0000256" key="2">
    <source>
        <dbReference type="ARBA" id="ARBA00022741"/>
    </source>
</evidence>
<name>A0A2M6WLM5_9BACT</name>
<evidence type="ECO:0000259" key="6">
    <source>
        <dbReference type="PROSITE" id="PS00662"/>
    </source>
</evidence>
<accession>A0A2M6WLM5</accession>
<keyword evidence="4" id="KW-0175">Coiled coil</keyword>
<dbReference type="InterPro" id="IPR037257">
    <property type="entry name" value="T2SS_E_N_sf"/>
</dbReference>
<protein>
    <recommendedName>
        <fullName evidence="6">Bacterial type II secretion system protein E domain-containing protein</fullName>
    </recommendedName>
</protein>
<dbReference type="Pfam" id="PF00437">
    <property type="entry name" value="T2SSE"/>
    <property type="match status" value="1"/>
</dbReference>
<dbReference type="GO" id="GO:0016887">
    <property type="term" value="F:ATP hydrolysis activity"/>
    <property type="evidence" value="ECO:0007669"/>
    <property type="project" value="TreeGrafter"/>
</dbReference>
<proteinExistence type="inferred from homology"/>
<gene>
    <name evidence="7" type="ORF">COU00_02995</name>
</gene>
<dbReference type="Gene3D" id="3.40.50.300">
    <property type="entry name" value="P-loop containing nucleotide triphosphate hydrolases"/>
    <property type="match status" value="1"/>
</dbReference>
<feature type="domain" description="Bacterial type II secretion system protein E" evidence="6">
    <location>
        <begin position="385"/>
        <end position="399"/>
    </location>
</feature>
<evidence type="ECO:0000256" key="4">
    <source>
        <dbReference type="SAM" id="Coils"/>
    </source>
</evidence>
<dbReference type="InterPro" id="IPR001482">
    <property type="entry name" value="T2SS/T4SS_dom"/>
</dbReference>
<evidence type="ECO:0000256" key="3">
    <source>
        <dbReference type="ARBA" id="ARBA00022840"/>
    </source>
</evidence>
<dbReference type="PROSITE" id="PS00662">
    <property type="entry name" value="T2SP_E"/>
    <property type="match status" value="1"/>
</dbReference>
<dbReference type="SUPFAM" id="SSF160246">
    <property type="entry name" value="EspE N-terminal domain-like"/>
    <property type="match status" value="1"/>
</dbReference>
<comment type="caution">
    <text evidence="7">The sequence shown here is derived from an EMBL/GenBank/DDBJ whole genome shotgun (WGS) entry which is preliminary data.</text>
</comment>
<dbReference type="Gene3D" id="3.30.450.90">
    <property type="match status" value="1"/>
</dbReference>
<dbReference type="PANTHER" id="PTHR30258">
    <property type="entry name" value="TYPE II SECRETION SYSTEM PROTEIN GSPE-RELATED"/>
    <property type="match status" value="1"/>
</dbReference>
<dbReference type="FunFam" id="3.40.50.300:FF:000398">
    <property type="entry name" value="Type IV pilus assembly ATPase PilB"/>
    <property type="match status" value="1"/>
</dbReference>
<feature type="region of interest" description="Disordered" evidence="5">
    <location>
        <begin position="156"/>
        <end position="175"/>
    </location>
</feature>
<dbReference type="GO" id="GO:0005886">
    <property type="term" value="C:plasma membrane"/>
    <property type="evidence" value="ECO:0007669"/>
    <property type="project" value="TreeGrafter"/>
</dbReference>
<dbReference type="GO" id="GO:0005524">
    <property type="term" value="F:ATP binding"/>
    <property type="evidence" value="ECO:0007669"/>
    <property type="project" value="UniProtKB-KW"/>
</dbReference>
<evidence type="ECO:0000256" key="5">
    <source>
        <dbReference type="SAM" id="MobiDB-lite"/>
    </source>
</evidence>
<dbReference type="InterPro" id="IPR027417">
    <property type="entry name" value="P-loop_NTPase"/>
</dbReference>
<evidence type="ECO:0000313" key="7">
    <source>
        <dbReference type="EMBL" id="PIT93687.1"/>
    </source>
</evidence>
<dbReference type="PANTHER" id="PTHR30258:SF1">
    <property type="entry name" value="PROTEIN TRANSPORT PROTEIN HOFB HOMOLOG"/>
    <property type="match status" value="1"/>
</dbReference>
<dbReference type="Proteomes" id="UP000229335">
    <property type="component" value="Unassembled WGS sequence"/>
</dbReference>
<comment type="similarity">
    <text evidence="1">Belongs to the GSP E family.</text>
</comment>
<sequence length="586" mass="65093">MANNVKKDILSILKEDGVINERQQAAVQSQMSGGASAEDILISQKIIDEEKLTAAKAKFWGINYVNLAERNILKDVLNIISQEVSQNYKIICFNKEGNVLDVGIIDYENLKAIEALNFLAAKESYQIRYGAISLDSFNRAYGQYLTLSEEVKTALQAREDETTDEKSKRRGKSELTEEITKAAPISKIVSVILKHAVEGKASDIHIEPYKNESRVRYRVDGILHTSLVLPLSVHNSIIARVKVLANLKLDETRIPQDGRIRLGFDGKKIDFRVSILPLIETEKVVMRILDVSRGAPTLEDLGYEGRSLKIIKNNIQRSDGLFLVTGPTGSGKSTTLFAALTILNEEGVNISTLEDPVEYYLDGANQAQIRNEVGFTFATGLRSLLRQDPDIIMVGEIRDGETAELAIHAALTGHMVLSTLHTNDAVGTIPRLIDMQVEPFLLASTLNGILAQRLVRRICSFCKTEEAISDEVQEDIAAEVKKMYDLVDDKIKKLFDDAALGDRAVKLYKGKGCARCGNTGYKGRISIGEVLDVTDEIKSYIANKKELNHESEVLKKQRFITIKQDGIIRALQGITSIEEVLRVMSN</sequence>
<feature type="coiled-coil region" evidence="4">
    <location>
        <begin position="530"/>
        <end position="557"/>
    </location>
</feature>
<dbReference type="CDD" id="cd01129">
    <property type="entry name" value="PulE-GspE-like"/>
    <property type="match status" value="1"/>
</dbReference>
<organism evidence="7 8">
    <name type="scientific">Candidatus Falkowbacteria bacterium CG10_big_fil_rev_8_21_14_0_10_43_11</name>
    <dbReference type="NCBI Taxonomy" id="1974568"/>
    <lineage>
        <taxon>Bacteria</taxon>
        <taxon>Candidatus Falkowiibacteriota</taxon>
    </lineage>
</organism>
<reference evidence="8" key="1">
    <citation type="submission" date="2017-09" db="EMBL/GenBank/DDBJ databases">
        <title>Depth-based differentiation of microbial function through sediment-hosted aquifers and enrichment of novel symbionts in the deep terrestrial subsurface.</title>
        <authorList>
            <person name="Probst A.J."/>
            <person name="Ladd B."/>
            <person name="Jarett J.K."/>
            <person name="Geller-Mcgrath D.E."/>
            <person name="Sieber C.M.K."/>
            <person name="Emerson J.B."/>
            <person name="Anantharaman K."/>
            <person name="Thomas B.C."/>
            <person name="Malmstrom R."/>
            <person name="Stieglmeier M."/>
            <person name="Klingl A."/>
            <person name="Woyke T."/>
            <person name="Ryan C.M."/>
            <person name="Banfield J.F."/>
        </authorList>
    </citation>
    <scope>NUCLEOTIDE SEQUENCE [LARGE SCALE GENOMIC DNA]</scope>
</reference>
<evidence type="ECO:0000256" key="1">
    <source>
        <dbReference type="ARBA" id="ARBA00006611"/>
    </source>
</evidence>
<dbReference type="EMBL" id="PFAS01000050">
    <property type="protein sequence ID" value="PIT93687.1"/>
    <property type="molecule type" value="Genomic_DNA"/>
</dbReference>
<keyword evidence="2" id="KW-0547">Nucleotide-binding</keyword>
<dbReference type="SUPFAM" id="SSF52540">
    <property type="entry name" value="P-loop containing nucleoside triphosphate hydrolases"/>
    <property type="match status" value="1"/>
</dbReference>
<keyword evidence="3" id="KW-0067">ATP-binding</keyword>
<dbReference type="AlphaFoldDB" id="A0A2M6WLM5"/>